<organism evidence="2 3">
    <name type="scientific">Tropicimonas omnivorans</name>
    <dbReference type="NCBI Taxonomy" id="3075590"/>
    <lineage>
        <taxon>Bacteria</taxon>
        <taxon>Pseudomonadati</taxon>
        <taxon>Pseudomonadota</taxon>
        <taxon>Alphaproteobacteria</taxon>
        <taxon>Rhodobacterales</taxon>
        <taxon>Roseobacteraceae</taxon>
        <taxon>Tropicimonas</taxon>
    </lineage>
</organism>
<gene>
    <name evidence="2" type="ORF">RM543_12225</name>
</gene>
<protein>
    <submittedName>
        <fullName evidence="2">Uncharacterized protein</fullName>
    </submittedName>
</protein>
<feature type="transmembrane region" description="Helical" evidence="1">
    <location>
        <begin position="56"/>
        <end position="81"/>
    </location>
</feature>
<keyword evidence="1" id="KW-0812">Transmembrane</keyword>
<evidence type="ECO:0000313" key="3">
    <source>
        <dbReference type="Proteomes" id="UP001265259"/>
    </source>
</evidence>
<accession>A0ABU3DIB2</accession>
<reference evidence="2 3" key="1">
    <citation type="submission" date="2023-09" db="EMBL/GenBank/DDBJ databases">
        <authorList>
            <person name="Rey-Velasco X."/>
        </authorList>
    </citation>
    <scope>NUCLEOTIDE SEQUENCE [LARGE SCALE GENOMIC DNA]</scope>
    <source>
        <strain evidence="2 3">F158</strain>
    </source>
</reference>
<feature type="transmembrane region" description="Helical" evidence="1">
    <location>
        <begin position="20"/>
        <end position="44"/>
    </location>
</feature>
<name>A0ABU3DIB2_9RHOB</name>
<evidence type="ECO:0000256" key="1">
    <source>
        <dbReference type="SAM" id="Phobius"/>
    </source>
</evidence>
<evidence type="ECO:0000313" key="2">
    <source>
        <dbReference type="EMBL" id="MDT0683454.1"/>
    </source>
</evidence>
<dbReference type="Proteomes" id="UP001265259">
    <property type="component" value="Unassembled WGS sequence"/>
</dbReference>
<dbReference type="EMBL" id="JAVRHL010000003">
    <property type="protein sequence ID" value="MDT0683454.1"/>
    <property type="molecule type" value="Genomic_DNA"/>
</dbReference>
<comment type="caution">
    <text evidence="2">The sequence shown here is derived from an EMBL/GenBank/DDBJ whole genome shotgun (WGS) entry which is preliminary data.</text>
</comment>
<sequence>MRDEIRFIEGPRRYLWPLRLCLAGIAAVFLGFWGVTGYCKATFISSNPYCSATVEYLFVALCLVGLVTASVSLFVLVWRVFRSPR</sequence>
<proteinExistence type="predicted"/>
<keyword evidence="3" id="KW-1185">Reference proteome</keyword>
<dbReference type="RefSeq" id="WP_311692019.1">
    <property type="nucleotide sequence ID" value="NZ_JAVRHL010000003.1"/>
</dbReference>
<keyword evidence="1" id="KW-1133">Transmembrane helix</keyword>
<keyword evidence="1" id="KW-0472">Membrane</keyword>